<dbReference type="OMA" id="WHARYRI"/>
<dbReference type="SUPFAM" id="SSF101936">
    <property type="entry name" value="DNA-binding pseudobarrel domain"/>
    <property type="match status" value="2"/>
</dbReference>
<dbReference type="CDD" id="cd10017">
    <property type="entry name" value="B3_DNA"/>
    <property type="match status" value="2"/>
</dbReference>
<dbReference type="PANTHER" id="PTHR31920:SF37">
    <property type="entry name" value="B3 DOMAIN-CONTAINING TRANSCRIPTION FACTOR VRN1"/>
    <property type="match status" value="1"/>
</dbReference>
<sequence length="318" mass="36157">MTMDHRRECDGQPPFCAPNTTPHFFKIILNGTSRDTKLRLPYKFVKKYGGELSHSVCLKVRGGSKWEVDVTRRDCQVWFEKGWPEFSNSCSLDHGHFLVFGYEGNSKFDVCIFDKTATEIDYPITVEDGDSSGEVLEDCPRGSRNSGDKSPLPGSPPCKKNRKSSTGKPEINPKIQMDDDDDENENDESDESSEEGEDEDNHGIKKETAFQRAKAYKPADPHFVVAINPSCTRGGYLHVPSLFSKTYLVKQPTQIMLQTVSNEEPWYIDMHYHKSSGRLRTGWPRFVRSNNLLVGDACVFVLKDNNEFLFDVVFYRAT</sequence>
<dbReference type="Gene3D" id="2.40.330.10">
    <property type="entry name" value="DNA-binding pseudobarrel domain"/>
    <property type="match status" value="2"/>
</dbReference>
<dbReference type="Pfam" id="PF02362">
    <property type="entry name" value="B3"/>
    <property type="match status" value="2"/>
</dbReference>
<reference evidence="8 9" key="1">
    <citation type="journal article" date="2018" name="Nat. Genet.">
        <title>The Rosa genome provides new insights in the design of modern roses.</title>
        <authorList>
            <person name="Bendahmane M."/>
        </authorList>
    </citation>
    <scope>NUCLEOTIDE SEQUENCE [LARGE SCALE GENOMIC DNA]</scope>
    <source>
        <strain evidence="9">cv. Old Blush</strain>
    </source>
</reference>
<evidence type="ECO:0000256" key="4">
    <source>
        <dbReference type="ARBA" id="ARBA00023163"/>
    </source>
</evidence>
<keyword evidence="5" id="KW-0539">Nucleus</keyword>
<dbReference type="InterPro" id="IPR015300">
    <property type="entry name" value="DNA-bd_pseudobarrel_sf"/>
</dbReference>
<evidence type="ECO:0000256" key="6">
    <source>
        <dbReference type="SAM" id="MobiDB-lite"/>
    </source>
</evidence>
<feature type="region of interest" description="Disordered" evidence="6">
    <location>
        <begin position="124"/>
        <end position="204"/>
    </location>
</feature>
<dbReference type="PROSITE" id="PS50863">
    <property type="entry name" value="B3"/>
    <property type="match status" value="2"/>
</dbReference>
<feature type="compositionally biased region" description="Acidic residues" evidence="6">
    <location>
        <begin position="178"/>
        <end position="200"/>
    </location>
</feature>
<keyword evidence="3" id="KW-0238">DNA-binding</keyword>
<dbReference type="STRING" id="74649.A0A2P6RMX2"/>
<dbReference type="InterPro" id="IPR050655">
    <property type="entry name" value="Plant_B3_domain"/>
</dbReference>
<comment type="subcellular location">
    <subcellularLocation>
        <location evidence="1">Nucleus</location>
    </subcellularLocation>
</comment>
<keyword evidence="4" id="KW-0804">Transcription</keyword>
<dbReference type="InterPro" id="IPR003340">
    <property type="entry name" value="B3_DNA-bd"/>
</dbReference>
<dbReference type="GO" id="GO:0005634">
    <property type="term" value="C:nucleus"/>
    <property type="evidence" value="ECO:0007669"/>
    <property type="project" value="UniProtKB-SubCell"/>
</dbReference>
<gene>
    <name evidence="8" type="ORF">RchiOBHm_Chr2g0103421</name>
</gene>
<accession>A0A2P6RMX2</accession>
<dbReference type="EMBL" id="PDCK01000040">
    <property type="protein sequence ID" value="PRQ47778.1"/>
    <property type="molecule type" value="Genomic_DNA"/>
</dbReference>
<evidence type="ECO:0000313" key="9">
    <source>
        <dbReference type="Proteomes" id="UP000238479"/>
    </source>
</evidence>
<name>A0A2P6RMX2_ROSCH</name>
<dbReference type="GO" id="GO:0003677">
    <property type="term" value="F:DNA binding"/>
    <property type="evidence" value="ECO:0007669"/>
    <property type="project" value="UniProtKB-KW"/>
</dbReference>
<keyword evidence="9" id="KW-1185">Reference proteome</keyword>
<organism evidence="8 9">
    <name type="scientific">Rosa chinensis</name>
    <name type="common">China rose</name>
    <dbReference type="NCBI Taxonomy" id="74649"/>
    <lineage>
        <taxon>Eukaryota</taxon>
        <taxon>Viridiplantae</taxon>
        <taxon>Streptophyta</taxon>
        <taxon>Embryophyta</taxon>
        <taxon>Tracheophyta</taxon>
        <taxon>Spermatophyta</taxon>
        <taxon>Magnoliopsida</taxon>
        <taxon>eudicotyledons</taxon>
        <taxon>Gunneridae</taxon>
        <taxon>Pentapetalae</taxon>
        <taxon>rosids</taxon>
        <taxon>fabids</taxon>
        <taxon>Rosales</taxon>
        <taxon>Rosaceae</taxon>
        <taxon>Rosoideae</taxon>
        <taxon>Rosoideae incertae sedis</taxon>
        <taxon>Rosa</taxon>
    </lineage>
</organism>
<protein>
    <submittedName>
        <fullName evidence="8">Putative transcription factor B3-Domain family</fullName>
    </submittedName>
</protein>
<evidence type="ECO:0000256" key="2">
    <source>
        <dbReference type="ARBA" id="ARBA00023015"/>
    </source>
</evidence>
<keyword evidence="2" id="KW-0805">Transcription regulation</keyword>
<dbReference type="OrthoDB" id="1163619at2759"/>
<dbReference type="AlphaFoldDB" id="A0A2P6RMX2"/>
<dbReference type="PANTHER" id="PTHR31920">
    <property type="entry name" value="B3 DOMAIN-CONTAINING"/>
    <property type="match status" value="1"/>
</dbReference>
<evidence type="ECO:0000259" key="7">
    <source>
        <dbReference type="PROSITE" id="PS50863"/>
    </source>
</evidence>
<feature type="domain" description="TF-B3" evidence="7">
    <location>
        <begin position="222"/>
        <end position="316"/>
    </location>
</feature>
<dbReference type="Gramene" id="PRQ47778">
    <property type="protein sequence ID" value="PRQ47778"/>
    <property type="gene ID" value="RchiOBHm_Chr2g0103421"/>
</dbReference>
<proteinExistence type="predicted"/>
<comment type="caution">
    <text evidence="8">The sequence shown here is derived from an EMBL/GenBank/DDBJ whole genome shotgun (WGS) entry which is preliminary data.</text>
</comment>
<dbReference type="Proteomes" id="UP000238479">
    <property type="component" value="Chromosome 2"/>
</dbReference>
<evidence type="ECO:0000256" key="5">
    <source>
        <dbReference type="ARBA" id="ARBA00023242"/>
    </source>
</evidence>
<feature type="compositionally biased region" description="Acidic residues" evidence="6">
    <location>
        <begin position="127"/>
        <end position="137"/>
    </location>
</feature>
<evidence type="ECO:0000313" key="8">
    <source>
        <dbReference type="EMBL" id="PRQ47778.1"/>
    </source>
</evidence>
<evidence type="ECO:0000256" key="1">
    <source>
        <dbReference type="ARBA" id="ARBA00004123"/>
    </source>
</evidence>
<feature type="domain" description="TF-B3" evidence="7">
    <location>
        <begin position="23"/>
        <end position="116"/>
    </location>
</feature>
<evidence type="ECO:0000256" key="3">
    <source>
        <dbReference type="ARBA" id="ARBA00023125"/>
    </source>
</evidence>
<dbReference type="SMART" id="SM01019">
    <property type="entry name" value="B3"/>
    <property type="match status" value="2"/>
</dbReference>